<dbReference type="Pfam" id="PF12796">
    <property type="entry name" value="Ank_2"/>
    <property type="match status" value="1"/>
</dbReference>
<dbReference type="PROSITE" id="PS50088">
    <property type="entry name" value="ANK_REPEAT"/>
    <property type="match status" value="2"/>
</dbReference>
<gene>
    <name evidence="5" type="ORF">PAC_20160</name>
</gene>
<feature type="compositionally biased region" description="Polar residues" evidence="3">
    <location>
        <begin position="27"/>
        <end position="40"/>
    </location>
</feature>
<keyword evidence="6" id="KW-1185">Reference proteome</keyword>
<evidence type="ECO:0000256" key="3">
    <source>
        <dbReference type="SAM" id="MobiDB-lite"/>
    </source>
</evidence>
<feature type="repeat" description="ANK" evidence="2">
    <location>
        <begin position="821"/>
        <end position="853"/>
    </location>
</feature>
<dbReference type="Pfam" id="PF24883">
    <property type="entry name" value="NPHP3_N"/>
    <property type="match status" value="1"/>
</dbReference>
<sequence>MASRNLGKGFSRVSKNVAPRSGDRSLWSPTSYSDSKTSLSPDESLKIQLDYRPFVTEKPYQCTFPSCGLNFGSLNEWKMHEKGHWAPTRYICLFCATVRQDSTGDQICIGCSHRFDSDFTVDVAGSHILQCELAQERLQKFASYDDLCTHLRTRHDIKYFDPQSAVCLFPIESSRPKECGFCGAKFAQWDERADHIEAHFRRADNTSEVPLHLFHMENKTSRDMGKHETTRYYPGYAWNTTCPTKPSVSSVKLEEPESPKGIAMTFPDDCPAVVTDTAVRRCSCTSVLPLTSGEQIRLRCVSRALHVSRTKLLLRSTGEWLWITDEFQKWRSLHEHSFFWLCGSPGSGKSILTSAVIRHLEEGEERKGEVVTFYCCDGRYESSDTVLHIMGVWLAELQARRTGDAVVARLMGDMTDLNSAHEQLSRATLRSVFQSIKHKLKEGETLILVLDGLDDVQIGHDLLQELSTLTSQHDKKHCIKIFISCRREFATKSGIETPFQIDVDSQTSVAHDMEDYTDSILSKGLATTCDADMMVRIRKITEKSQGRFLCMRLLLFILSHESASADINKWILSIADDEGIKSPFTIYNYMSQSIPDVHHRFAFCMLRWVLHAARPMYSWELLDAVNSGLGTNYLDTDVEKSTMGLLTMSRTRTVNLVHLSLRDYLTTIEWSSFPQDPYEMIARACLGALNPRLILQRLDQAWSDDYAMHSKPNPPQELGIYAEKYWMHHYLLAEPQSTGISGVLHETLRKMFPSKKAKPRDDSGMYSKAPKALLGIETARLEPTSLDTINIVLRIAASLGFYGLAKLELDMGGTDHIISGFPENSLHLAAMGGHTRLVKLLIDYGANVDSLCKSGDTPIFHAITSGNHEVVQLLLKVGPSAAAAAAARAAGAMGGFEIRL</sequence>
<dbReference type="Gene3D" id="3.40.50.300">
    <property type="entry name" value="P-loop containing nucleotide triphosphate hydrolases"/>
    <property type="match status" value="1"/>
</dbReference>
<dbReference type="PROSITE" id="PS50297">
    <property type="entry name" value="ANK_REP_REGION"/>
    <property type="match status" value="2"/>
</dbReference>
<dbReference type="Gene3D" id="1.25.40.20">
    <property type="entry name" value="Ankyrin repeat-containing domain"/>
    <property type="match status" value="1"/>
</dbReference>
<dbReference type="PANTHER" id="PTHR10039">
    <property type="entry name" value="AMELOGENIN"/>
    <property type="match status" value="1"/>
</dbReference>
<dbReference type="InterPro" id="IPR013087">
    <property type="entry name" value="Znf_C2H2_type"/>
</dbReference>
<dbReference type="PROSITE" id="PS00028">
    <property type="entry name" value="ZINC_FINGER_C2H2_1"/>
    <property type="match status" value="2"/>
</dbReference>
<dbReference type="SUPFAM" id="SSF48403">
    <property type="entry name" value="Ankyrin repeat"/>
    <property type="match status" value="1"/>
</dbReference>
<dbReference type="PANTHER" id="PTHR10039:SF14">
    <property type="entry name" value="NACHT DOMAIN-CONTAINING PROTEIN"/>
    <property type="match status" value="1"/>
</dbReference>
<proteinExistence type="predicted"/>
<dbReference type="EMBL" id="FJOG01000116">
    <property type="protein sequence ID" value="CZR70259.1"/>
    <property type="molecule type" value="Genomic_DNA"/>
</dbReference>
<dbReference type="InterPro" id="IPR002110">
    <property type="entry name" value="Ankyrin_rpt"/>
</dbReference>
<dbReference type="InterPro" id="IPR036770">
    <property type="entry name" value="Ankyrin_rpt-contain_sf"/>
</dbReference>
<feature type="region of interest" description="Disordered" evidence="3">
    <location>
        <begin position="1"/>
        <end position="40"/>
    </location>
</feature>
<keyword evidence="1" id="KW-0677">Repeat</keyword>
<dbReference type="STRING" id="576137.A0A1L7XZ06"/>
<evidence type="ECO:0000313" key="5">
    <source>
        <dbReference type="EMBL" id="CZR70259.1"/>
    </source>
</evidence>
<feature type="domain" description="C2H2-type" evidence="4">
    <location>
        <begin position="62"/>
        <end position="84"/>
    </location>
</feature>
<name>A0A1L7XZ06_9HELO</name>
<reference evidence="5 6" key="1">
    <citation type="submission" date="2016-03" db="EMBL/GenBank/DDBJ databases">
        <authorList>
            <person name="Ploux O."/>
        </authorList>
    </citation>
    <scope>NUCLEOTIDE SEQUENCE [LARGE SCALE GENOMIC DNA]</scope>
    <source>
        <strain evidence="5 6">UAMH 11012</strain>
    </source>
</reference>
<dbReference type="OrthoDB" id="195446at2759"/>
<dbReference type="SUPFAM" id="SSF57667">
    <property type="entry name" value="beta-beta-alpha zinc fingers"/>
    <property type="match status" value="1"/>
</dbReference>
<evidence type="ECO:0000256" key="2">
    <source>
        <dbReference type="PROSITE-ProRule" id="PRU00023"/>
    </source>
</evidence>
<evidence type="ECO:0000256" key="1">
    <source>
        <dbReference type="ARBA" id="ARBA00022737"/>
    </source>
</evidence>
<evidence type="ECO:0000313" key="6">
    <source>
        <dbReference type="Proteomes" id="UP000184330"/>
    </source>
</evidence>
<feature type="domain" description="C2H2-type" evidence="4">
    <location>
        <begin position="179"/>
        <end position="199"/>
    </location>
</feature>
<evidence type="ECO:0000259" key="4">
    <source>
        <dbReference type="PROSITE" id="PS00028"/>
    </source>
</evidence>
<keyword evidence="2" id="KW-0040">ANK repeat</keyword>
<dbReference type="InterPro" id="IPR056884">
    <property type="entry name" value="NPHP3-like_N"/>
</dbReference>
<dbReference type="Proteomes" id="UP000184330">
    <property type="component" value="Unassembled WGS sequence"/>
</dbReference>
<dbReference type="SMART" id="SM00355">
    <property type="entry name" value="ZnF_C2H2"/>
    <property type="match status" value="3"/>
</dbReference>
<organism evidence="5 6">
    <name type="scientific">Phialocephala subalpina</name>
    <dbReference type="NCBI Taxonomy" id="576137"/>
    <lineage>
        <taxon>Eukaryota</taxon>
        <taxon>Fungi</taxon>
        <taxon>Dikarya</taxon>
        <taxon>Ascomycota</taxon>
        <taxon>Pezizomycotina</taxon>
        <taxon>Leotiomycetes</taxon>
        <taxon>Helotiales</taxon>
        <taxon>Mollisiaceae</taxon>
        <taxon>Phialocephala</taxon>
        <taxon>Phialocephala fortinii species complex</taxon>
    </lineage>
</organism>
<dbReference type="SMART" id="SM00248">
    <property type="entry name" value="ANK"/>
    <property type="match status" value="2"/>
</dbReference>
<protein>
    <recommendedName>
        <fullName evidence="4">C2H2-type domain-containing protein</fullName>
    </recommendedName>
</protein>
<dbReference type="InterPro" id="IPR036236">
    <property type="entry name" value="Znf_C2H2_sf"/>
</dbReference>
<dbReference type="InterPro" id="IPR027417">
    <property type="entry name" value="P-loop_NTPase"/>
</dbReference>
<feature type="repeat" description="ANK" evidence="2">
    <location>
        <begin position="854"/>
        <end position="886"/>
    </location>
</feature>
<dbReference type="AlphaFoldDB" id="A0A1L7XZ06"/>
<accession>A0A1L7XZ06</accession>
<dbReference type="SUPFAM" id="SSF52540">
    <property type="entry name" value="P-loop containing nucleoside triphosphate hydrolases"/>
    <property type="match status" value="1"/>
</dbReference>